<comment type="caution">
    <text evidence="2">Lacks conserved residue(s) required for the propagation of feature annotation.</text>
</comment>
<protein>
    <submittedName>
        <fullName evidence="5">CUB domain</fullName>
    </submittedName>
</protein>
<name>A0ABN7B850_9HEMI</name>
<dbReference type="InterPro" id="IPR053207">
    <property type="entry name" value="Non-NMDA_GluR_Accessory"/>
</dbReference>
<sequence length="372" mass="40482">MIQVEEHPFNTGSCDECWEGRLDKLIVWEPGSTNSTKAPLNSLTGGHCLCKNTNVLIASFTKSKPVARIVSSTESLFLELNVDGAHSASSYFKHPAPLFEAKYEFVHSPLCGPAVIPASTEGELHFPHLEALGYTEPPRSIRCIWEIRVNRDRDVWLHFDKVKFTTRECQDGRLEVFLPSRPDYPFLSICGHNVSSKDMPPLTSLDLTPSTSTGYLPQPSVKIQFIGTTTPARAAFKIAWTELFHLPRNPDGTLMTSKLTENGATSSPDGSGGGDCEFLCPGESGLCIPASLVCNGIVNCPAVGGRYNESLETGDEAPDVCRARTEAEDVNWLMISLGAGGGVLLAVASLLLVCRCCCCCCCNKRPDDEEDY</sequence>
<proteinExistence type="predicted"/>
<dbReference type="Proteomes" id="UP001307889">
    <property type="component" value="Chromosome 11"/>
</dbReference>
<evidence type="ECO:0000256" key="3">
    <source>
        <dbReference type="SAM" id="Phobius"/>
    </source>
</evidence>
<dbReference type="InterPro" id="IPR035914">
    <property type="entry name" value="Sperma_CUB_dom_sf"/>
</dbReference>
<keyword evidence="3" id="KW-1133">Transmembrane helix</keyword>
<dbReference type="InterPro" id="IPR002172">
    <property type="entry name" value="LDrepeatLR_classA_rpt"/>
</dbReference>
<evidence type="ECO:0000313" key="5">
    <source>
        <dbReference type="EMBL" id="BET00541.1"/>
    </source>
</evidence>
<keyword evidence="3" id="KW-0472">Membrane</keyword>
<feature type="domain" description="CUB" evidence="4">
    <location>
        <begin position="111"/>
        <end position="243"/>
    </location>
</feature>
<evidence type="ECO:0000259" key="4">
    <source>
        <dbReference type="PROSITE" id="PS01180"/>
    </source>
</evidence>
<reference evidence="5 6" key="1">
    <citation type="submission" date="2023-09" db="EMBL/GenBank/DDBJ databases">
        <title>Nesidiocoris tenuis whole genome shotgun sequence.</title>
        <authorList>
            <person name="Shibata T."/>
            <person name="Shimoda M."/>
            <person name="Kobayashi T."/>
            <person name="Uehara T."/>
        </authorList>
    </citation>
    <scope>NUCLEOTIDE SEQUENCE [LARGE SCALE GENOMIC DNA]</scope>
    <source>
        <strain evidence="5 6">Japan</strain>
    </source>
</reference>
<dbReference type="CDD" id="cd00112">
    <property type="entry name" value="LDLa"/>
    <property type="match status" value="1"/>
</dbReference>
<feature type="transmembrane region" description="Helical" evidence="3">
    <location>
        <begin position="332"/>
        <end position="353"/>
    </location>
</feature>
<evidence type="ECO:0000313" key="6">
    <source>
        <dbReference type="Proteomes" id="UP001307889"/>
    </source>
</evidence>
<dbReference type="InterPro" id="IPR000859">
    <property type="entry name" value="CUB_dom"/>
</dbReference>
<dbReference type="Gene3D" id="2.60.120.290">
    <property type="entry name" value="Spermadhesin, CUB domain"/>
    <property type="match status" value="1"/>
</dbReference>
<evidence type="ECO:0000256" key="2">
    <source>
        <dbReference type="PROSITE-ProRule" id="PRU00059"/>
    </source>
</evidence>
<keyword evidence="3" id="KW-0812">Transmembrane</keyword>
<dbReference type="PANTHER" id="PTHR47537:SF1">
    <property type="entry name" value="CUB DOMAIN-CONTAINING PROTEIN"/>
    <property type="match status" value="1"/>
</dbReference>
<accession>A0ABN7B850</accession>
<dbReference type="PROSITE" id="PS01180">
    <property type="entry name" value="CUB"/>
    <property type="match status" value="1"/>
</dbReference>
<dbReference type="SUPFAM" id="SSF49854">
    <property type="entry name" value="Spermadhesin, CUB domain"/>
    <property type="match status" value="1"/>
</dbReference>
<organism evidence="5 6">
    <name type="scientific">Nesidiocoris tenuis</name>
    <dbReference type="NCBI Taxonomy" id="355587"/>
    <lineage>
        <taxon>Eukaryota</taxon>
        <taxon>Metazoa</taxon>
        <taxon>Ecdysozoa</taxon>
        <taxon>Arthropoda</taxon>
        <taxon>Hexapoda</taxon>
        <taxon>Insecta</taxon>
        <taxon>Pterygota</taxon>
        <taxon>Neoptera</taxon>
        <taxon>Paraneoptera</taxon>
        <taxon>Hemiptera</taxon>
        <taxon>Heteroptera</taxon>
        <taxon>Panheteroptera</taxon>
        <taxon>Cimicomorpha</taxon>
        <taxon>Miridae</taxon>
        <taxon>Dicyphina</taxon>
        <taxon>Nesidiocoris</taxon>
    </lineage>
</organism>
<dbReference type="EMBL" id="AP028919">
    <property type="protein sequence ID" value="BET00541.1"/>
    <property type="molecule type" value="Genomic_DNA"/>
</dbReference>
<dbReference type="PANTHER" id="PTHR47537">
    <property type="entry name" value="CUBILIN"/>
    <property type="match status" value="1"/>
</dbReference>
<keyword evidence="6" id="KW-1185">Reference proteome</keyword>
<evidence type="ECO:0000256" key="1">
    <source>
        <dbReference type="ARBA" id="ARBA00023157"/>
    </source>
</evidence>
<gene>
    <name evidence="5" type="ORF">NTJ_13357</name>
</gene>
<keyword evidence="1" id="KW-1015">Disulfide bond</keyword>